<dbReference type="AlphaFoldDB" id="A0A8H5M5R8"/>
<dbReference type="EMBL" id="JAACJP010000010">
    <property type="protein sequence ID" value="KAF5381714.1"/>
    <property type="molecule type" value="Genomic_DNA"/>
</dbReference>
<sequence length="539" mass="61669">MTTIDSDVSYALVKEAMVLYGNSDIDVILNLASTCRVIREACLAALFADVHWPHGNKHDEESGLLFFPPSLWPFFKRFELIWPEEWPDATPPRWGDRYYIGGDYHPRHIDKLVTALPAMPSLSSFYLSCPFYPPNSILNALIQCPSLRDLSMHDTPLYISMIPKVPANFHLERLAIVPVAEAVRVGEGPFDARYTERTYYVREYRRKYKNDSLARYAATAFLFQVGKAAHLRHVQLSADLCTLDSLTAHEWPVLDTLVLTGHAPRGNTELIDVIAKMPRLRELRLLFAKTKTDPGFRLLLDHLPTVKNNYPSVLGQLERLALSNACNFDDVFHYTTSLQRLAICAIIDQPRVPIALSRADIDRVLDDMAIGQRMGENKLVRLRLMIEDKVNPGLCHAIAIHCPNLEALEIELCGYHDGKSIHAWEEFSDAFASLRRLRELRICIQFPEFDEMDTYEPWRAARRECALFLAGRLTYLQRVGFEYRKRTGTHRFEDSWLEFSVERKCRAGVPGAVELHELGASWYPFPEVWIPVPAGKNTL</sequence>
<dbReference type="Gene3D" id="3.80.10.10">
    <property type="entry name" value="Ribonuclease Inhibitor"/>
    <property type="match status" value="1"/>
</dbReference>
<accession>A0A8H5M5R8</accession>
<gene>
    <name evidence="1" type="ORF">D9615_005574</name>
</gene>
<evidence type="ECO:0000313" key="1">
    <source>
        <dbReference type="EMBL" id="KAF5381714.1"/>
    </source>
</evidence>
<evidence type="ECO:0000313" key="2">
    <source>
        <dbReference type="Proteomes" id="UP000565441"/>
    </source>
</evidence>
<dbReference type="OrthoDB" id="2747524at2759"/>
<evidence type="ECO:0008006" key="3">
    <source>
        <dbReference type="Google" id="ProtNLM"/>
    </source>
</evidence>
<organism evidence="1 2">
    <name type="scientific">Tricholomella constricta</name>
    <dbReference type="NCBI Taxonomy" id="117010"/>
    <lineage>
        <taxon>Eukaryota</taxon>
        <taxon>Fungi</taxon>
        <taxon>Dikarya</taxon>
        <taxon>Basidiomycota</taxon>
        <taxon>Agaricomycotina</taxon>
        <taxon>Agaricomycetes</taxon>
        <taxon>Agaricomycetidae</taxon>
        <taxon>Agaricales</taxon>
        <taxon>Tricholomatineae</taxon>
        <taxon>Lyophyllaceae</taxon>
        <taxon>Tricholomella</taxon>
    </lineage>
</organism>
<dbReference type="Proteomes" id="UP000565441">
    <property type="component" value="Unassembled WGS sequence"/>
</dbReference>
<dbReference type="InterPro" id="IPR032675">
    <property type="entry name" value="LRR_dom_sf"/>
</dbReference>
<keyword evidence="2" id="KW-1185">Reference proteome</keyword>
<name>A0A8H5M5R8_9AGAR</name>
<comment type="caution">
    <text evidence="1">The sequence shown here is derived from an EMBL/GenBank/DDBJ whole genome shotgun (WGS) entry which is preliminary data.</text>
</comment>
<reference evidence="1 2" key="1">
    <citation type="journal article" date="2020" name="ISME J.">
        <title>Uncovering the hidden diversity of litter-decomposition mechanisms in mushroom-forming fungi.</title>
        <authorList>
            <person name="Floudas D."/>
            <person name="Bentzer J."/>
            <person name="Ahren D."/>
            <person name="Johansson T."/>
            <person name="Persson P."/>
            <person name="Tunlid A."/>
        </authorList>
    </citation>
    <scope>NUCLEOTIDE SEQUENCE [LARGE SCALE GENOMIC DNA]</scope>
    <source>
        <strain evidence="1 2">CBS 661.87</strain>
    </source>
</reference>
<dbReference type="SUPFAM" id="SSF52047">
    <property type="entry name" value="RNI-like"/>
    <property type="match status" value="1"/>
</dbReference>
<protein>
    <recommendedName>
        <fullName evidence="3">F-box domain-containing protein</fullName>
    </recommendedName>
</protein>
<proteinExistence type="predicted"/>